<dbReference type="RefSeq" id="WP_016353171.1">
    <property type="nucleotide sequence ID" value="NZ_MBFX01000002.1"/>
</dbReference>
<evidence type="ECO:0000313" key="2">
    <source>
        <dbReference type="EMBL" id="TQF00507.1"/>
    </source>
</evidence>
<dbReference type="EMBL" id="VIFK01000011">
    <property type="protein sequence ID" value="TQF00507.1"/>
    <property type="molecule type" value="Genomic_DNA"/>
</dbReference>
<dbReference type="AlphaFoldDB" id="A0A540VUY2"/>
<gene>
    <name evidence="2" type="ORF">FKY71_03125</name>
</gene>
<dbReference type="STRING" id="1260251.SPISAL_03850"/>
<sequence length="116" mass="12376">MWNDLMRRWMDMALWWLPSNRNNGETASPSAPASRPEAPAQPKASPSPTPQSSGTDLTGIKGIGPAMQKRLEKLGVTSPAQLAAADADRLTEQLKAGGAVVSRNRVVEWIQAAGQA</sequence>
<protein>
    <submittedName>
        <fullName evidence="2">DUF4332 domain-containing protein</fullName>
    </submittedName>
</protein>
<proteinExistence type="predicted"/>
<dbReference type="Pfam" id="PF14520">
    <property type="entry name" value="HHH_5"/>
    <property type="match status" value="1"/>
</dbReference>
<comment type="caution">
    <text evidence="2">The sequence shown here is derived from an EMBL/GenBank/DDBJ whole genome shotgun (WGS) entry which is preliminary data.</text>
</comment>
<name>A0A540VUY2_9GAMM</name>
<feature type="region of interest" description="Disordered" evidence="1">
    <location>
        <begin position="19"/>
        <end position="65"/>
    </location>
</feature>
<dbReference type="Proteomes" id="UP000315400">
    <property type="component" value="Unassembled WGS sequence"/>
</dbReference>
<evidence type="ECO:0000313" key="3">
    <source>
        <dbReference type="Proteomes" id="UP000315400"/>
    </source>
</evidence>
<dbReference type="Gene3D" id="1.10.150.20">
    <property type="entry name" value="5' to 3' exonuclease, C-terminal subdomain"/>
    <property type="match status" value="1"/>
</dbReference>
<feature type="compositionally biased region" description="Low complexity" evidence="1">
    <location>
        <begin position="27"/>
        <end position="42"/>
    </location>
</feature>
<feature type="compositionally biased region" description="Polar residues" evidence="1">
    <location>
        <begin position="44"/>
        <end position="56"/>
    </location>
</feature>
<accession>A0A540VUY2</accession>
<evidence type="ECO:0000256" key="1">
    <source>
        <dbReference type="SAM" id="MobiDB-lite"/>
    </source>
</evidence>
<organism evidence="2 3">
    <name type="scientific">Spiribacter salinus</name>
    <dbReference type="NCBI Taxonomy" id="1335746"/>
    <lineage>
        <taxon>Bacteria</taxon>
        <taxon>Pseudomonadati</taxon>
        <taxon>Pseudomonadota</taxon>
        <taxon>Gammaproteobacteria</taxon>
        <taxon>Chromatiales</taxon>
        <taxon>Ectothiorhodospiraceae</taxon>
        <taxon>Spiribacter</taxon>
    </lineage>
</organism>
<reference evidence="2 3" key="1">
    <citation type="submission" date="2019-06" db="EMBL/GenBank/DDBJ databases">
        <title>Metagenome assembled Genome of Spiribacter salinus SL48-SHIP from the microbial mat of Salt Lake 48 (Novosibirsk region, Russia).</title>
        <authorList>
            <person name="Shipova A."/>
            <person name="Rozanov A.S."/>
            <person name="Bryanskaya A.V."/>
            <person name="Peltek S.E."/>
        </authorList>
    </citation>
    <scope>NUCLEOTIDE SEQUENCE [LARGE SCALE GENOMIC DNA]</scope>
    <source>
        <strain evidence="2">SL48-SHIP-2</strain>
    </source>
</reference>